<dbReference type="OrthoDB" id="5404564at2759"/>
<dbReference type="AlphaFoldDB" id="A0A0F7TNK0"/>
<name>A0A0F7TNK0_PENBI</name>
<dbReference type="Proteomes" id="UP000042958">
    <property type="component" value="Unassembled WGS sequence"/>
</dbReference>
<evidence type="ECO:0000313" key="2">
    <source>
        <dbReference type="Proteomes" id="UP000042958"/>
    </source>
</evidence>
<protein>
    <recommendedName>
        <fullName evidence="3">Fungal N-terminal domain-containing protein</fullName>
    </recommendedName>
</protein>
<keyword evidence="2" id="KW-1185">Reference proteome</keyword>
<dbReference type="PANTHER" id="PTHR38886">
    <property type="entry name" value="SESA DOMAIN-CONTAINING PROTEIN"/>
    <property type="match status" value="1"/>
</dbReference>
<reference evidence="2" key="1">
    <citation type="journal article" date="2015" name="Genome Announc.">
        <title>Draft genome sequence of the fungus Penicillium brasilianum MG11.</title>
        <authorList>
            <person name="Horn F."/>
            <person name="Linde J."/>
            <person name="Mattern D.J."/>
            <person name="Walther G."/>
            <person name="Guthke R."/>
            <person name="Brakhage A.A."/>
            <person name="Valiante V."/>
        </authorList>
    </citation>
    <scope>NUCLEOTIDE SEQUENCE [LARGE SCALE GENOMIC DNA]</scope>
    <source>
        <strain evidence="2">MG11</strain>
    </source>
</reference>
<sequence length="481" mass="53895">MSFGFSVGDIILCSQIAYRLFSSVTDGRKKAARDLKELEDTLFGLYCALNHLQRDHEAILAKASAKSKENLGQVHVQLGYMIKSCLETLEELDNATGQYREAAPEIARPVIGNQLSIAGLPSSRPAKTSLKIQWKRVLWDLRGDSLSKYRTKLQTHTDSINLLLSTFIWSATNRIEKDNTHQSEKLDQMLQEASRLNNNAFQIFQALYANVTTPQLQPPFGSQGPKHDGGPKVQEKLALPGPIQVPVGAPGSEKSVYGSMQLPNPTPRILTVLPFRPAAASHKAKVSVSERTIGHSGQYLKLPENIQSINESRRVVGEKQLEERKRQLAFVSLHRQLPVPQTSPPKSGTAAVDRLNRQIEDIFQTLTVPEIDRMTTNKDLQTDIVAWVSGLGDMSEQLHLSPPVFEFDKQARSTMIRELSELLITLNRLIEDSQGGVRGVFYDASGTRIDHVFAQVRSLSTFCEKEIEEFEDERKDWNENQ</sequence>
<gene>
    <name evidence="1" type="ORF">PMG11_05680</name>
</gene>
<dbReference type="PANTHER" id="PTHR38886:SF1">
    <property type="entry name" value="NACHT-NTPASE AND P-LOOP NTPASES N-TERMINAL DOMAIN-CONTAINING PROTEIN"/>
    <property type="match status" value="1"/>
</dbReference>
<proteinExistence type="predicted"/>
<dbReference type="EMBL" id="CDHK01000005">
    <property type="protein sequence ID" value="CEJ56970.1"/>
    <property type="molecule type" value="Genomic_DNA"/>
</dbReference>
<organism evidence="1 2">
    <name type="scientific">Penicillium brasilianum</name>
    <dbReference type="NCBI Taxonomy" id="104259"/>
    <lineage>
        <taxon>Eukaryota</taxon>
        <taxon>Fungi</taxon>
        <taxon>Dikarya</taxon>
        <taxon>Ascomycota</taxon>
        <taxon>Pezizomycotina</taxon>
        <taxon>Eurotiomycetes</taxon>
        <taxon>Eurotiomycetidae</taxon>
        <taxon>Eurotiales</taxon>
        <taxon>Aspergillaceae</taxon>
        <taxon>Penicillium</taxon>
    </lineage>
</organism>
<evidence type="ECO:0008006" key="3">
    <source>
        <dbReference type="Google" id="ProtNLM"/>
    </source>
</evidence>
<accession>A0A0F7TNK0</accession>
<evidence type="ECO:0000313" key="1">
    <source>
        <dbReference type="EMBL" id="CEJ56970.1"/>
    </source>
</evidence>